<dbReference type="AlphaFoldDB" id="A0AAN7TMR3"/>
<feature type="compositionally biased region" description="Polar residues" evidence="1">
    <location>
        <begin position="298"/>
        <end position="317"/>
    </location>
</feature>
<dbReference type="InterPro" id="IPR013927">
    <property type="entry name" value="TF_Opi1_Ccg-8"/>
</dbReference>
<reference evidence="2" key="1">
    <citation type="submission" date="2023-08" db="EMBL/GenBank/DDBJ databases">
        <title>Black Yeasts Isolated from many extreme environments.</title>
        <authorList>
            <person name="Coleine C."/>
            <person name="Stajich J.E."/>
            <person name="Selbmann L."/>
        </authorList>
    </citation>
    <scope>NUCLEOTIDE SEQUENCE</scope>
    <source>
        <strain evidence="2">CCFEE 5401</strain>
    </source>
</reference>
<sequence>MEMPRPIPPPYSDLSPLDYSRPPLPPDEMVAARRAQADITLPDLKTVLSSDFQAHSPEPYASPTHSVRSLPRIDPGPHSNGSAHSMHAIVSNSQHDGRPMSMEEYRGESPNVLSAEQLKMREAAEALAGLSSFDRSQSGHYMRTRETSAHNEQEQEPLLHLITQAHPRMSGVIDTSIKAYYTGKSYTPGFVQASADLVERNIASPVINTVGTVSKYTGVNRAARWYYTPSGTRERMEDEEEDGLRSKRKRVADADMDVEAGLVGVADANETQPHDSRPEYLPAYHASKPPSYREEVSPATTDRNAMRQQRPQHNRSWSQQLVVSAGGLGVALSERSRHTLAHCLSFLSRNAQHIITATNALKLVLEQYDQARDQFHKQHDASLEKGGERPRTPDHDDAARRLAEIMKSHCDDIWRTLKHVVTSVSDTAGGALPSNAREFVRNQIMSLPRRWQMISTNHGGESESSRHAHRIVAFATEGLDMMSNVGQACHATLESAERWVGFVGGRGQQQQQQPERGEGRGTREQERECVMGEGGRPEG</sequence>
<dbReference type="PANTHER" id="PTHR38406:SF1">
    <property type="entry name" value="TRANSCRIPTIONAL REPRESSOR OPI1"/>
    <property type="match status" value="1"/>
</dbReference>
<dbReference type="GO" id="GO:0030968">
    <property type="term" value="P:endoplasmic reticulum unfolded protein response"/>
    <property type="evidence" value="ECO:0007669"/>
    <property type="project" value="TreeGrafter"/>
</dbReference>
<comment type="caution">
    <text evidence="2">The sequence shown here is derived from an EMBL/GenBank/DDBJ whole genome shotgun (WGS) entry which is preliminary data.</text>
</comment>
<feature type="compositionally biased region" description="Basic and acidic residues" evidence="1">
    <location>
        <begin position="515"/>
        <end position="539"/>
    </location>
</feature>
<organism evidence="2 3">
    <name type="scientific">Meristemomyces frigidus</name>
    <dbReference type="NCBI Taxonomy" id="1508187"/>
    <lineage>
        <taxon>Eukaryota</taxon>
        <taxon>Fungi</taxon>
        <taxon>Dikarya</taxon>
        <taxon>Ascomycota</taxon>
        <taxon>Pezizomycotina</taxon>
        <taxon>Dothideomycetes</taxon>
        <taxon>Dothideomycetidae</taxon>
        <taxon>Mycosphaerellales</taxon>
        <taxon>Teratosphaeriaceae</taxon>
        <taxon>Meristemomyces</taxon>
    </lineage>
</organism>
<dbReference type="GO" id="GO:0003714">
    <property type="term" value="F:transcription corepressor activity"/>
    <property type="evidence" value="ECO:0007669"/>
    <property type="project" value="InterPro"/>
</dbReference>
<dbReference type="GO" id="GO:0008654">
    <property type="term" value="P:phospholipid biosynthetic process"/>
    <property type="evidence" value="ECO:0007669"/>
    <property type="project" value="TreeGrafter"/>
</dbReference>
<dbReference type="GO" id="GO:0006357">
    <property type="term" value="P:regulation of transcription by RNA polymerase II"/>
    <property type="evidence" value="ECO:0007669"/>
    <property type="project" value="TreeGrafter"/>
</dbReference>
<evidence type="ECO:0000256" key="1">
    <source>
        <dbReference type="SAM" id="MobiDB-lite"/>
    </source>
</evidence>
<evidence type="ECO:0008006" key="4">
    <source>
        <dbReference type="Google" id="ProtNLM"/>
    </source>
</evidence>
<protein>
    <recommendedName>
        <fullName evidence="4">Opi1-domain-containing protein</fullName>
    </recommendedName>
</protein>
<dbReference type="EMBL" id="JAVRRL010000009">
    <property type="protein sequence ID" value="KAK5116213.1"/>
    <property type="molecule type" value="Genomic_DNA"/>
</dbReference>
<dbReference type="Proteomes" id="UP001310890">
    <property type="component" value="Unassembled WGS sequence"/>
</dbReference>
<feature type="region of interest" description="Disordered" evidence="1">
    <location>
        <begin position="54"/>
        <end position="84"/>
    </location>
</feature>
<evidence type="ECO:0000313" key="3">
    <source>
        <dbReference type="Proteomes" id="UP001310890"/>
    </source>
</evidence>
<feature type="compositionally biased region" description="Pro residues" evidence="1">
    <location>
        <begin position="1"/>
        <end position="11"/>
    </location>
</feature>
<feature type="region of interest" description="Disordered" evidence="1">
    <location>
        <begin position="1"/>
        <end position="27"/>
    </location>
</feature>
<name>A0AAN7TMR3_9PEZI</name>
<evidence type="ECO:0000313" key="2">
    <source>
        <dbReference type="EMBL" id="KAK5116213.1"/>
    </source>
</evidence>
<dbReference type="GO" id="GO:0005783">
    <property type="term" value="C:endoplasmic reticulum"/>
    <property type="evidence" value="ECO:0007669"/>
    <property type="project" value="TreeGrafter"/>
</dbReference>
<feature type="region of interest" description="Disordered" evidence="1">
    <location>
        <begin position="505"/>
        <end position="539"/>
    </location>
</feature>
<proteinExistence type="predicted"/>
<dbReference type="PANTHER" id="PTHR38406">
    <property type="entry name" value="TRANSCRIPTIONAL REPRESSOR OPI1"/>
    <property type="match status" value="1"/>
</dbReference>
<gene>
    <name evidence="2" type="ORF">LTR62_008539</name>
</gene>
<dbReference type="Pfam" id="PF08618">
    <property type="entry name" value="Opi1"/>
    <property type="match status" value="1"/>
</dbReference>
<feature type="region of interest" description="Disordered" evidence="1">
    <location>
        <begin position="269"/>
        <end position="317"/>
    </location>
</feature>
<dbReference type="GO" id="GO:0005634">
    <property type="term" value="C:nucleus"/>
    <property type="evidence" value="ECO:0007669"/>
    <property type="project" value="TreeGrafter"/>
</dbReference>
<accession>A0AAN7TMR3</accession>